<dbReference type="InterPro" id="IPR011877">
    <property type="entry name" value="Ribokinase"/>
</dbReference>
<evidence type="ECO:0000256" key="3">
    <source>
        <dbReference type="ARBA" id="ARBA00022723"/>
    </source>
</evidence>
<evidence type="ECO:0000256" key="8">
    <source>
        <dbReference type="ARBA" id="ARBA00022958"/>
    </source>
</evidence>
<keyword evidence="7 14" id="KW-0460">Magnesium</keyword>
<feature type="binding site" evidence="14">
    <location>
        <begin position="219"/>
        <end position="224"/>
    </location>
    <ligand>
        <name>ATP</name>
        <dbReference type="ChEBI" id="CHEBI:30616"/>
    </ligand>
</feature>
<comment type="subunit">
    <text evidence="14">Homodimer.</text>
</comment>
<keyword evidence="6 14" id="KW-0067">ATP-binding</keyword>
<comment type="subcellular location">
    <subcellularLocation>
        <location evidence="14">Cytoplasm</location>
    </subcellularLocation>
</comment>
<feature type="binding site" evidence="14">
    <location>
        <begin position="250"/>
        <end position="251"/>
    </location>
    <ligand>
        <name>ATP</name>
        <dbReference type="ChEBI" id="CHEBI:30616"/>
    </ligand>
</feature>
<feature type="binding site" evidence="14">
    <location>
        <begin position="10"/>
        <end position="12"/>
    </location>
    <ligand>
        <name>substrate</name>
    </ligand>
</feature>
<dbReference type="PRINTS" id="PR00990">
    <property type="entry name" value="RIBOKINASE"/>
</dbReference>
<dbReference type="RefSeq" id="WP_123575964.1">
    <property type="nucleotide sequence ID" value="NZ_RKHG01000001.1"/>
</dbReference>
<dbReference type="InterPro" id="IPR011611">
    <property type="entry name" value="PfkB_dom"/>
</dbReference>
<organism evidence="16 17">
    <name type="scientific">Luteococcus japonicus</name>
    <dbReference type="NCBI Taxonomy" id="33984"/>
    <lineage>
        <taxon>Bacteria</taxon>
        <taxon>Bacillati</taxon>
        <taxon>Actinomycetota</taxon>
        <taxon>Actinomycetes</taxon>
        <taxon>Propionibacteriales</taxon>
        <taxon>Propionibacteriaceae</taxon>
        <taxon>Luteococcus</taxon>
    </lineage>
</organism>
<evidence type="ECO:0000313" key="17">
    <source>
        <dbReference type="Proteomes" id="UP000275749"/>
    </source>
</evidence>
<accession>A0A3N1ZW22</accession>
<keyword evidence="2 14" id="KW-0808">Transferase</keyword>
<dbReference type="GO" id="GO:0005524">
    <property type="term" value="F:ATP binding"/>
    <property type="evidence" value="ECO:0007669"/>
    <property type="project" value="UniProtKB-UniRule"/>
</dbReference>
<reference evidence="16 17" key="1">
    <citation type="submission" date="2018-11" db="EMBL/GenBank/DDBJ databases">
        <title>Sequencing the genomes of 1000 actinobacteria strains.</title>
        <authorList>
            <person name="Klenk H.-P."/>
        </authorList>
    </citation>
    <scope>NUCLEOTIDE SEQUENCE [LARGE SCALE GENOMIC DNA]</scope>
    <source>
        <strain evidence="16 17">DSM 10546</strain>
    </source>
</reference>
<evidence type="ECO:0000259" key="15">
    <source>
        <dbReference type="Pfam" id="PF00294"/>
    </source>
</evidence>
<evidence type="ECO:0000256" key="10">
    <source>
        <dbReference type="ARBA" id="ARBA00051363"/>
    </source>
</evidence>
<feature type="binding site" evidence="14">
    <location>
        <position position="247"/>
    </location>
    <ligand>
        <name>K(+)</name>
        <dbReference type="ChEBI" id="CHEBI:29103"/>
    </ligand>
</feature>
<feature type="binding site" evidence="14">
    <location>
        <position position="183"/>
    </location>
    <ligand>
        <name>ATP</name>
        <dbReference type="ChEBI" id="CHEBI:30616"/>
    </ligand>
</feature>
<dbReference type="UniPathway" id="UPA00916">
    <property type="reaction ID" value="UER00889"/>
</dbReference>
<dbReference type="EMBL" id="RKHG01000001">
    <property type="protein sequence ID" value="ROR55050.1"/>
    <property type="molecule type" value="Genomic_DNA"/>
</dbReference>
<feature type="binding site" evidence="14">
    <location>
        <position position="275"/>
    </location>
    <ligand>
        <name>ATP</name>
        <dbReference type="ChEBI" id="CHEBI:30616"/>
    </ligand>
</feature>
<comment type="cofactor">
    <cofactor evidence="14">
        <name>Mg(2+)</name>
        <dbReference type="ChEBI" id="CHEBI:18420"/>
    </cofactor>
</comment>
<dbReference type="EC" id="2.7.1.229" evidence="11 14"/>
<dbReference type="Proteomes" id="UP000275749">
    <property type="component" value="Unassembled WGS sequence"/>
</dbReference>
<dbReference type="FunFam" id="3.40.1190.20:FF:000010">
    <property type="entry name" value="Ribokinase"/>
    <property type="match status" value="1"/>
</dbReference>
<dbReference type="AlphaFoldDB" id="A0A3N1ZW22"/>
<evidence type="ECO:0000256" key="9">
    <source>
        <dbReference type="ARBA" id="ARBA00023277"/>
    </source>
</evidence>
<evidence type="ECO:0000256" key="5">
    <source>
        <dbReference type="ARBA" id="ARBA00022777"/>
    </source>
</evidence>
<gene>
    <name evidence="14" type="primary">deoK</name>
    <name evidence="16" type="ORF">EDD41_2301</name>
</gene>
<feature type="active site" description="Proton acceptor" evidence="14">
    <location>
        <position position="251"/>
    </location>
</feature>
<feature type="site" description="Important for substrate specificity" evidence="14">
    <location>
        <position position="10"/>
    </location>
</feature>
<evidence type="ECO:0000256" key="4">
    <source>
        <dbReference type="ARBA" id="ARBA00022741"/>
    </source>
</evidence>
<evidence type="ECO:0000256" key="14">
    <source>
        <dbReference type="HAMAP-Rule" id="MF_01987"/>
    </source>
</evidence>
<evidence type="ECO:0000256" key="12">
    <source>
        <dbReference type="ARBA" id="ARBA00071515"/>
    </source>
</evidence>
<dbReference type="GO" id="GO:0046872">
    <property type="term" value="F:metal ion binding"/>
    <property type="evidence" value="ECO:0007669"/>
    <property type="project" value="UniProtKB-KW"/>
</dbReference>
<keyword evidence="3 14" id="KW-0479">Metal-binding</keyword>
<dbReference type="SUPFAM" id="SSF53613">
    <property type="entry name" value="Ribokinase-like"/>
    <property type="match status" value="1"/>
</dbReference>
<dbReference type="Gene3D" id="3.40.1190.20">
    <property type="match status" value="1"/>
</dbReference>
<keyword evidence="4 14" id="KW-0547">Nucleotide-binding</keyword>
<feature type="binding site" evidence="14">
    <location>
        <position position="284"/>
    </location>
    <ligand>
        <name>K(+)</name>
        <dbReference type="ChEBI" id="CHEBI:29103"/>
    </ligand>
</feature>
<comment type="similarity">
    <text evidence="14">Belongs to the carbohydrate kinase PfkB family. Deoxyribokinase subfamily.</text>
</comment>
<dbReference type="GO" id="GO:0004747">
    <property type="term" value="F:ribokinase activity"/>
    <property type="evidence" value="ECO:0007669"/>
    <property type="project" value="UniProtKB-UniRule"/>
</dbReference>
<dbReference type="NCBIfam" id="TIGR02152">
    <property type="entry name" value="D_ribokin_bact"/>
    <property type="match status" value="1"/>
</dbReference>
<comment type="caution">
    <text evidence="16">The sequence shown here is derived from an EMBL/GenBank/DDBJ whole genome shotgun (WGS) entry which is preliminary data.</text>
</comment>
<comment type="function">
    <text evidence="14">Catalyzes the ATP-dependent phosphorylation of 2-deoxy-D-ribose to 2-deoxy-D-ribose 5-phosphate (dRib-5P), allowing the use of deoxyribose as the sole carbon source.</text>
</comment>
<sequence>MDIAVIGSNMVDLVTYTARMPQLGETLAGQDFQMGCGGKGANQAIAASRLGSQVLMLTRVGEDLFAQNTVRNFEENGIDTRHVLSTSGPSGVAPIFVDEQGRNSIVIVKGANDLLTPADIDAARDEISRCRLIVLQLEVPLETVYHAIQTGQELGIPVLLNPAPATPELDYARIATVDWFMPNESELALLTGLPTTTLDEVEAAARSLVGKGMRNVVVTLGERGVLWLSAEEKHLVEPVSVQAVDTTGAGDAFIGCFSHALVSGKEALEALRLANAYAADSVTRRGTQTSYATAEGFRDNTRLKV</sequence>
<dbReference type="GO" id="GO:0019303">
    <property type="term" value="P:D-ribose catabolic process"/>
    <property type="evidence" value="ECO:0007669"/>
    <property type="project" value="UniProtKB-UniPathway"/>
</dbReference>
<keyword evidence="1 14" id="KW-0963">Cytoplasm</keyword>
<feature type="binding site" evidence="14">
    <location>
        <position position="290"/>
    </location>
    <ligand>
        <name>K(+)</name>
        <dbReference type="ChEBI" id="CHEBI:29103"/>
    </ligand>
</feature>
<feature type="binding site" evidence="14">
    <location>
        <position position="245"/>
    </location>
    <ligand>
        <name>K(+)</name>
        <dbReference type="ChEBI" id="CHEBI:29103"/>
    </ligand>
</feature>
<dbReference type="PANTHER" id="PTHR10584">
    <property type="entry name" value="SUGAR KINASE"/>
    <property type="match status" value="1"/>
</dbReference>
<protein>
    <recommendedName>
        <fullName evidence="12 14">Deoxyribokinase</fullName>
        <shortName evidence="14">dRK</shortName>
        <ecNumber evidence="11 14">2.7.1.229</ecNumber>
    </recommendedName>
    <alternativeName>
        <fullName evidence="13 14">ATP:2-deoxy-D-ribose 5-phosphotransferase</fullName>
    </alternativeName>
</protein>
<dbReference type="InterPro" id="IPR029056">
    <property type="entry name" value="Ribokinase-like"/>
</dbReference>
<evidence type="ECO:0000256" key="11">
    <source>
        <dbReference type="ARBA" id="ARBA00066926"/>
    </source>
</evidence>
<dbReference type="HAMAP" id="MF_01987">
    <property type="entry name" value="Ribokinase"/>
    <property type="match status" value="1"/>
</dbReference>
<feature type="domain" description="Carbohydrate kinase PfkB" evidence="15">
    <location>
        <begin position="2"/>
        <end position="291"/>
    </location>
</feature>
<evidence type="ECO:0000313" key="16">
    <source>
        <dbReference type="EMBL" id="ROR55050.1"/>
    </source>
</evidence>
<dbReference type="PANTHER" id="PTHR10584:SF166">
    <property type="entry name" value="RIBOKINASE"/>
    <property type="match status" value="1"/>
</dbReference>
<keyword evidence="8 14" id="KW-0630">Potassium</keyword>
<feature type="binding site" evidence="14">
    <location>
        <position position="286"/>
    </location>
    <ligand>
        <name>K(+)</name>
        <dbReference type="ChEBI" id="CHEBI:29103"/>
    </ligand>
</feature>
<evidence type="ECO:0000256" key="6">
    <source>
        <dbReference type="ARBA" id="ARBA00022840"/>
    </source>
</evidence>
<feature type="binding site" evidence="14">
    <location>
        <position position="251"/>
    </location>
    <ligand>
        <name>substrate</name>
    </ligand>
</feature>
<feature type="binding site" evidence="14">
    <location>
        <position position="281"/>
    </location>
    <ligand>
        <name>K(+)</name>
        <dbReference type="ChEBI" id="CHEBI:29103"/>
    </ligand>
</feature>
<evidence type="ECO:0000256" key="7">
    <source>
        <dbReference type="ARBA" id="ARBA00022842"/>
    </source>
</evidence>
<evidence type="ECO:0000256" key="13">
    <source>
        <dbReference type="ARBA" id="ARBA00081655"/>
    </source>
</evidence>
<comment type="catalytic activity">
    <reaction evidence="10">
        <text>2-deoxy-D-ribose + ATP = 2-deoxy-D-ribose 5-phosphate + ADP + H(+)</text>
        <dbReference type="Rhea" id="RHEA:30871"/>
        <dbReference type="ChEBI" id="CHEBI:15378"/>
        <dbReference type="ChEBI" id="CHEBI:30616"/>
        <dbReference type="ChEBI" id="CHEBI:62877"/>
        <dbReference type="ChEBI" id="CHEBI:90761"/>
        <dbReference type="ChEBI" id="CHEBI:456216"/>
        <dbReference type="EC" id="2.7.1.229"/>
    </reaction>
    <physiologicalReaction direction="left-to-right" evidence="10">
        <dbReference type="Rhea" id="RHEA:30872"/>
    </physiologicalReaction>
</comment>
<feature type="binding site" evidence="14">
    <location>
        <begin position="38"/>
        <end position="42"/>
    </location>
    <ligand>
        <name>substrate</name>
    </ligand>
</feature>
<proteinExistence type="inferred from homology"/>
<dbReference type="Pfam" id="PF00294">
    <property type="entry name" value="PfkB"/>
    <property type="match status" value="1"/>
</dbReference>
<dbReference type="CDD" id="cd01174">
    <property type="entry name" value="ribokinase"/>
    <property type="match status" value="1"/>
</dbReference>
<evidence type="ECO:0000256" key="2">
    <source>
        <dbReference type="ARBA" id="ARBA00022679"/>
    </source>
</evidence>
<keyword evidence="5 14" id="KW-0418">Kinase</keyword>
<dbReference type="GO" id="GO:0005829">
    <property type="term" value="C:cytosol"/>
    <property type="evidence" value="ECO:0007669"/>
    <property type="project" value="TreeGrafter"/>
</dbReference>
<feature type="binding site" evidence="14">
    <location>
        <position position="138"/>
    </location>
    <ligand>
        <name>substrate</name>
    </ligand>
</feature>
<name>A0A3N1ZW22_9ACTN</name>
<keyword evidence="9 14" id="KW-0119">Carbohydrate metabolism</keyword>
<evidence type="ECO:0000256" key="1">
    <source>
        <dbReference type="ARBA" id="ARBA00022490"/>
    </source>
</evidence>
<dbReference type="InterPro" id="IPR002139">
    <property type="entry name" value="Ribo/fructo_kinase"/>
</dbReference>